<dbReference type="Proteomes" id="UP001150238">
    <property type="component" value="Unassembled WGS sequence"/>
</dbReference>
<organism evidence="2 3">
    <name type="scientific">Lentinula lateritia</name>
    <dbReference type="NCBI Taxonomy" id="40482"/>
    <lineage>
        <taxon>Eukaryota</taxon>
        <taxon>Fungi</taxon>
        <taxon>Dikarya</taxon>
        <taxon>Basidiomycota</taxon>
        <taxon>Agaricomycotina</taxon>
        <taxon>Agaricomycetes</taxon>
        <taxon>Agaricomycetidae</taxon>
        <taxon>Agaricales</taxon>
        <taxon>Marasmiineae</taxon>
        <taxon>Omphalotaceae</taxon>
        <taxon>Lentinula</taxon>
    </lineage>
</organism>
<proteinExistence type="predicted"/>
<feature type="compositionally biased region" description="Polar residues" evidence="1">
    <location>
        <begin position="17"/>
        <end position="27"/>
    </location>
</feature>
<protein>
    <submittedName>
        <fullName evidence="2">Uncharacterized protein</fullName>
    </submittedName>
</protein>
<evidence type="ECO:0000256" key="1">
    <source>
        <dbReference type="SAM" id="MobiDB-lite"/>
    </source>
</evidence>
<name>A0A9W9AVK2_9AGAR</name>
<dbReference type="AlphaFoldDB" id="A0A9W9AVK2"/>
<feature type="region of interest" description="Disordered" evidence="1">
    <location>
        <begin position="1"/>
        <end position="96"/>
    </location>
</feature>
<evidence type="ECO:0000313" key="3">
    <source>
        <dbReference type="Proteomes" id="UP001150238"/>
    </source>
</evidence>
<feature type="region of interest" description="Disordered" evidence="1">
    <location>
        <begin position="115"/>
        <end position="135"/>
    </location>
</feature>
<reference evidence="2" key="1">
    <citation type="submission" date="2022-08" db="EMBL/GenBank/DDBJ databases">
        <authorList>
            <consortium name="DOE Joint Genome Institute"/>
            <person name="Min B."/>
            <person name="Riley R."/>
            <person name="Sierra-Patev S."/>
            <person name="Naranjo-Ortiz M."/>
            <person name="Looney B."/>
            <person name="Konkel Z."/>
            <person name="Slot J.C."/>
            <person name="Sakamoto Y."/>
            <person name="Steenwyk J.L."/>
            <person name="Rokas A."/>
            <person name="Carro J."/>
            <person name="Camarero S."/>
            <person name="Ferreira P."/>
            <person name="Molpeceres G."/>
            <person name="Ruiz-Duenas F.J."/>
            <person name="Serrano A."/>
            <person name="Henrissat B."/>
            <person name="Drula E."/>
            <person name="Hughes K.W."/>
            <person name="Mata J.L."/>
            <person name="Ishikawa N.K."/>
            <person name="Vargas-Isla R."/>
            <person name="Ushijima S."/>
            <person name="Smith C.A."/>
            <person name="Ahrendt S."/>
            <person name="Andreopoulos W."/>
            <person name="He G."/>
            <person name="Labutti K."/>
            <person name="Lipzen A."/>
            <person name="Ng V."/>
            <person name="Sandor L."/>
            <person name="Barry K."/>
            <person name="Martinez A.T."/>
            <person name="Xiao Y."/>
            <person name="Gibbons J.G."/>
            <person name="Terashima K."/>
            <person name="Hibbett D.S."/>
            <person name="Grigoriev I.V."/>
        </authorList>
    </citation>
    <scope>NUCLEOTIDE SEQUENCE</scope>
    <source>
        <strain evidence="2">Sp2 HRB7682 ss15</strain>
    </source>
</reference>
<comment type="caution">
    <text evidence="2">The sequence shown here is derived from an EMBL/GenBank/DDBJ whole genome shotgun (WGS) entry which is preliminary data.</text>
</comment>
<feature type="compositionally biased region" description="Low complexity" evidence="1">
    <location>
        <begin position="115"/>
        <end position="134"/>
    </location>
</feature>
<gene>
    <name evidence="2" type="ORF">C8J55DRAFT_301993</name>
</gene>
<sequence length="220" mass="24366">MLKRQRAPSPPPSSSSNVPLISDSTPVENARSIKRRRTQPPVLDGQMRGWGTPQDVLYEPSDREEDDGEEDVVDDDQSYSTPGTSGGANLNSPYKSANGFLHELHTLQRHRLLYSSNTSPQSPSSNHIVSHSSPQQVHAYNPHLYPLGKGLSPPISPPTSGHAQSQQGIYALLPYASDPGKQHELTSVKGHYEEKNRLLGSVVLSRRRELEQRLQNNYDT</sequence>
<feature type="compositionally biased region" description="Acidic residues" evidence="1">
    <location>
        <begin position="62"/>
        <end position="77"/>
    </location>
</feature>
<feature type="compositionally biased region" description="Polar residues" evidence="1">
    <location>
        <begin position="78"/>
        <end position="95"/>
    </location>
</feature>
<accession>A0A9W9AVK2</accession>
<reference evidence="2" key="2">
    <citation type="journal article" date="2023" name="Proc. Natl. Acad. Sci. U.S.A.">
        <title>A global phylogenomic analysis of the shiitake genus Lentinula.</title>
        <authorList>
            <person name="Sierra-Patev S."/>
            <person name="Min B."/>
            <person name="Naranjo-Ortiz M."/>
            <person name="Looney B."/>
            <person name="Konkel Z."/>
            <person name="Slot J.C."/>
            <person name="Sakamoto Y."/>
            <person name="Steenwyk J.L."/>
            <person name="Rokas A."/>
            <person name="Carro J."/>
            <person name="Camarero S."/>
            <person name="Ferreira P."/>
            <person name="Molpeceres G."/>
            <person name="Ruiz-Duenas F.J."/>
            <person name="Serrano A."/>
            <person name="Henrissat B."/>
            <person name="Drula E."/>
            <person name="Hughes K.W."/>
            <person name="Mata J.L."/>
            <person name="Ishikawa N.K."/>
            <person name="Vargas-Isla R."/>
            <person name="Ushijima S."/>
            <person name="Smith C.A."/>
            <person name="Donoghue J."/>
            <person name="Ahrendt S."/>
            <person name="Andreopoulos W."/>
            <person name="He G."/>
            <person name="LaButti K."/>
            <person name="Lipzen A."/>
            <person name="Ng V."/>
            <person name="Riley R."/>
            <person name="Sandor L."/>
            <person name="Barry K."/>
            <person name="Martinez A.T."/>
            <person name="Xiao Y."/>
            <person name="Gibbons J.G."/>
            <person name="Terashima K."/>
            <person name="Grigoriev I.V."/>
            <person name="Hibbett D."/>
        </authorList>
    </citation>
    <scope>NUCLEOTIDE SEQUENCE</scope>
    <source>
        <strain evidence="2">Sp2 HRB7682 ss15</strain>
    </source>
</reference>
<evidence type="ECO:0000313" key="2">
    <source>
        <dbReference type="EMBL" id="KAJ4489512.1"/>
    </source>
</evidence>
<dbReference type="EMBL" id="JANVFS010000007">
    <property type="protein sequence ID" value="KAJ4489512.1"/>
    <property type="molecule type" value="Genomic_DNA"/>
</dbReference>